<name>A0A1E3K580_9TREE</name>
<evidence type="ECO:0000313" key="2">
    <source>
        <dbReference type="EMBL" id="ODO08358.1"/>
    </source>
</evidence>
<dbReference type="AlphaFoldDB" id="A0A1E3K580"/>
<organism evidence="2 3">
    <name type="scientific">Cryptococcus wingfieldii CBS 7118</name>
    <dbReference type="NCBI Taxonomy" id="1295528"/>
    <lineage>
        <taxon>Eukaryota</taxon>
        <taxon>Fungi</taxon>
        <taxon>Dikarya</taxon>
        <taxon>Basidiomycota</taxon>
        <taxon>Agaricomycotina</taxon>
        <taxon>Tremellomycetes</taxon>
        <taxon>Tremellales</taxon>
        <taxon>Cryptococcaceae</taxon>
        <taxon>Cryptococcus</taxon>
    </lineage>
</organism>
<accession>A0A1E3K580</accession>
<feature type="chain" id="PRO_5009130758" evidence="1">
    <location>
        <begin position="22"/>
        <end position="303"/>
    </location>
</feature>
<evidence type="ECO:0000313" key="3">
    <source>
        <dbReference type="Proteomes" id="UP000094819"/>
    </source>
</evidence>
<feature type="signal peptide" evidence="1">
    <location>
        <begin position="1"/>
        <end position="21"/>
    </location>
</feature>
<dbReference type="RefSeq" id="XP_019035215.1">
    <property type="nucleotide sequence ID" value="XM_019172273.1"/>
</dbReference>
<evidence type="ECO:0000256" key="1">
    <source>
        <dbReference type="SAM" id="SignalP"/>
    </source>
</evidence>
<proteinExistence type="predicted"/>
<keyword evidence="1" id="KW-0732">Signal</keyword>
<dbReference type="Proteomes" id="UP000094819">
    <property type="component" value="Unassembled WGS sequence"/>
</dbReference>
<sequence length="303" mass="31915">MAPTLFTVTFFSLALTSLAEAYNVLHTVENATGTFYYDYGYESTGDRCSGRGSGAGTLSAVPHCENNGPSYSDLGTNRIVAMNRSMVNGDLSAWCGKEVKVFLSNGSEVEYKEPLVLWDVCEAAETAPIIDFSVDFYLNLMENGDCMSNNGNNPAGLKIQIVDNQIWAPAPGSDSYSPTAASTLYSGGGYNGINPKNTEIPAWGDGKGVDKAGQIPLTVATAAATTIKTTSAGAVSNEQVASSGAAQSSTSVLGAVQTSTTLDGTCTKGQQKCENNQLFICNYISNSAGGLSEFWRWIWKGDG</sequence>
<dbReference type="GeneID" id="30189298"/>
<dbReference type="OrthoDB" id="2574687at2759"/>
<dbReference type="EMBL" id="AWGH01000001">
    <property type="protein sequence ID" value="ODO08358.1"/>
    <property type="molecule type" value="Genomic_DNA"/>
</dbReference>
<reference evidence="2 3" key="1">
    <citation type="submission" date="2016-06" db="EMBL/GenBank/DDBJ databases">
        <title>Evolution of pathogenesis and genome organization in the Tremellales.</title>
        <authorList>
            <person name="Cuomo C."/>
            <person name="Litvintseva A."/>
            <person name="Heitman J."/>
            <person name="Chen Y."/>
            <person name="Sun S."/>
            <person name="Springer D."/>
            <person name="Dromer F."/>
            <person name="Young S."/>
            <person name="Zeng Q."/>
            <person name="Chapman S."/>
            <person name="Gujja S."/>
            <person name="Saif S."/>
            <person name="Birren B."/>
        </authorList>
    </citation>
    <scope>NUCLEOTIDE SEQUENCE [LARGE SCALE GENOMIC DNA]</scope>
    <source>
        <strain evidence="2 3">CBS 7118</strain>
    </source>
</reference>
<gene>
    <name evidence="2" type="ORF">L198_00083</name>
</gene>
<keyword evidence="3" id="KW-1185">Reference proteome</keyword>
<protein>
    <submittedName>
        <fullName evidence="2">Uncharacterized protein</fullName>
    </submittedName>
</protein>
<comment type="caution">
    <text evidence="2">The sequence shown here is derived from an EMBL/GenBank/DDBJ whole genome shotgun (WGS) entry which is preliminary data.</text>
</comment>